<dbReference type="RefSeq" id="WP_176780791.1">
    <property type="nucleotide sequence ID" value="NZ_FNQV01000016.1"/>
</dbReference>
<accession>A0A1H4DDY5</accession>
<reference evidence="6" key="1">
    <citation type="submission" date="2016-10" db="EMBL/GenBank/DDBJ databases">
        <authorList>
            <person name="Varghese N."/>
            <person name="Submissions S."/>
        </authorList>
    </citation>
    <scope>NUCLEOTIDE SEQUENCE [LARGE SCALE GENOMIC DNA]</scope>
    <source>
        <strain evidence="6">KPR-1</strain>
    </source>
</reference>
<feature type="signal peptide" evidence="3">
    <location>
        <begin position="1"/>
        <end position="18"/>
    </location>
</feature>
<keyword evidence="6" id="KW-1185">Reference proteome</keyword>
<evidence type="ECO:0000259" key="4">
    <source>
        <dbReference type="SMART" id="SM00854"/>
    </source>
</evidence>
<evidence type="ECO:0000256" key="3">
    <source>
        <dbReference type="SAM" id="SignalP"/>
    </source>
</evidence>
<dbReference type="SMART" id="SM00854">
    <property type="entry name" value="PGA_cap"/>
    <property type="match status" value="1"/>
</dbReference>
<dbReference type="Proteomes" id="UP000199288">
    <property type="component" value="Unassembled WGS sequence"/>
</dbReference>
<feature type="region of interest" description="Disordered" evidence="2">
    <location>
        <begin position="23"/>
        <end position="54"/>
    </location>
</feature>
<gene>
    <name evidence="5" type="ORF">SAMN02910418_02207</name>
</gene>
<evidence type="ECO:0000256" key="2">
    <source>
        <dbReference type="SAM" id="MobiDB-lite"/>
    </source>
</evidence>
<dbReference type="Pfam" id="PF09587">
    <property type="entry name" value="PGA_cap"/>
    <property type="match status" value="1"/>
</dbReference>
<proteinExistence type="inferred from homology"/>
<dbReference type="Gene3D" id="3.60.21.10">
    <property type="match status" value="1"/>
</dbReference>
<dbReference type="SUPFAM" id="SSF56300">
    <property type="entry name" value="Metallo-dependent phosphatases"/>
    <property type="match status" value="1"/>
</dbReference>
<comment type="similarity">
    <text evidence="1">Belongs to the CapA family.</text>
</comment>
<dbReference type="InterPro" id="IPR052169">
    <property type="entry name" value="CW_Biosynth-Accessory"/>
</dbReference>
<sequence length="413" mass="43436">MKSRLVFLAPALAATLLAACTSTAPTQPPASPTPSATTPYASPWPSDGNTEVPPTTFTVVSAGDILPHTSVYEAAKKPDGTYDFVPKMAASRPFVEGADLALCSLEIPIAPKGTKPSGYPMFGAPTELIGDLKTLGWDGCTIATNHTGDRGWDGLKTTLDLFDQHKLGATGAGRSEAERLSPAYYRLTKDGRTVTVAHVSGTYGLNGLPDPGKAQGFQAVNMLEDMLEAAKSAKAAGADIVIVSPHWGIEYQMQPNDEQVTLARALAESGAVDAIIGTHPHVPQKIESLPGPGGAKVPVVYSTGNFYSGQDENCCTRETATGVMVQLAIEADDTAATVKAMTYTPVTMDLAAGRTQYLLAPLHQGKRPEGLTLEASRITKRWEALLAVMGSELMNTTAPTGKASVELITEPTR</sequence>
<protein>
    <submittedName>
        <fullName evidence="5">Poly-gamma-glutamate synthesis protein (Capsule biosynthesis protein)</fullName>
    </submittedName>
</protein>
<dbReference type="PROSITE" id="PS51257">
    <property type="entry name" value="PROKAR_LIPOPROTEIN"/>
    <property type="match status" value="1"/>
</dbReference>
<dbReference type="PANTHER" id="PTHR33393:SF13">
    <property type="entry name" value="PGA BIOSYNTHESIS PROTEIN CAPA"/>
    <property type="match status" value="1"/>
</dbReference>
<evidence type="ECO:0000313" key="6">
    <source>
        <dbReference type="Proteomes" id="UP000199288"/>
    </source>
</evidence>
<dbReference type="InterPro" id="IPR029052">
    <property type="entry name" value="Metallo-depent_PP-like"/>
</dbReference>
<feature type="compositionally biased region" description="Low complexity" evidence="2">
    <location>
        <begin position="33"/>
        <end position="46"/>
    </location>
</feature>
<dbReference type="AlphaFoldDB" id="A0A1H4DDY5"/>
<organism evidence="5 6">
    <name type="scientific">Bowdeniella nasicola</name>
    <dbReference type="NCBI Taxonomy" id="208480"/>
    <lineage>
        <taxon>Bacteria</taxon>
        <taxon>Bacillati</taxon>
        <taxon>Actinomycetota</taxon>
        <taxon>Actinomycetes</taxon>
        <taxon>Actinomycetales</taxon>
        <taxon>Actinomycetaceae</taxon>
        <taxon>Bowdeniella</taxon>
    </lineage>
</organism>
<feature type="chain" id="PRO_5039092489" evidence="3">
    <location>
        <begin position="19"/>
        <end position="413"/>
    </location>
</feature>
<dbReference type="EMBL" id="FNQV01000016">
    <property type="protein sequence ID" value="SEA70619.1"/>
    <property type="molecule type" value="Genomic_DNA"/>
</dbReference>
<evidence type="ECO:0000313" key="5">
    <source>
        <dbReference type="EMBL" id="SEA70619.1"/>
    </source>
</evidence>
<keyword evidence="3" id="KW-0732">Signal</keyword>
<evidence type="ECO:0000256" key="1">
    <source>
        <dbReference type="ARBA" id="ARBA00005662"/>
    </source>
</evidence>
<dbReference type="PANTHER" id="PTHR33393">
    <property type="entry name" value="POLYGLUTAMINE SYNTHESIS ACCESSORY PROTEIN RV0574C-RELATED"/>
    <property type="match status" value="1"/>
</dbReference>
<dbReference type="InterPro" id="IPR019079">
    <property type="entry name" value="Capsule_synth_CapA"/>
</dbReference>
<name>A0A1H4DDY5_9ACTO</name>
<dbReference type="CDD" id="cd07381">
    <property type="entry name" value="MPP_CapA"/>
    <property type="match status" value="1"/>
</dbReference>
<feature type="domain" description="Capsule synthesis protein CapA" evidence="4">
    <location>
        <begin position="58"/>
        <end position="310"/>
    </location>
</feature>